<comment type="caution">
    <text evidence="8">The sequence shown here is derived from an EMBL/GenBank/DDBJ whole genome shotgun (WGS) entry which is preliminary data.</text>
</comment>
<keyword evidence="9" id="KW-1185">Reference proteome</keyword>
<evidence type="ECO:0000259" key="6">
    <source>
        <dbReference type="PROSITE" id="PS50002"/>
    </source>
</evidence>
<dbReference type="SMART" id="SM00055">
    <property type="entry name" value="FCH"/>
    <property type="match status" value="1"/>
</dbReference>
<name>A0AAN7TKT8_9MYCE</name>
<evidence type="ECO:0008006" key="10">
    <source>
        <dbReference type="Google" id="ProtNLM"/>
    </source>
</evidence>
<keyword evidence="1 3" id="KW-0728">SH3 domain</keyword>
<dbReference type="InterPro" id="IPR036028">
    <property type="entry name" value="SH3-like_dom_sf"/>
</dbReference>
<dbReference type="Pfam" id="PF14604">
    <property type="entry name" value="SH3_9"/>
    <property type="match status" value="1"/>
</dbReference>
<dbReference type="CDD" id="cd07610">
    <property type="entry name" value="FCH_F-BAR"/>
    <property type="match status" value="1"/>
</dbReference>
<dbReference type="Pfam" id="PF00611">
    <property type="entry name" value="FCH"/>
    <property type="match status" value="1"/>
</dbReference>
<dbReference type="PROSITE" id="PS50002">
    <property type="entry name" value="SH3"/>
    <property type="match status" value="2"/>
</dbReference>
<dbReference type="Pfam" id="PF00018">
    <property type="entry name" value="SH3_1"/>
    <property type="match status" value="1"/>
</dbReference>
<dbReference type="CDD" id="cd00174">
    <property type="entry name" value="SH3"/>
    <property type="match status" value="1"/>
</dbReference>
<feature type="domain" description="SH3" evidence="6">
    <location>
        <begin position="412"/>
        <end position="474"/>
    </location>
</feature>
<dbReference type="Gene3D" id="2.30.30.40">
    <property type="entry name" value="SH3 Domains"/>
    <property type="match status" value="2"/>
</dbReference>
<feature type="compositionally biased region" description="Basic and acidic residues" evidence="5">
    <location>
        <begin position="126"/>
        <end position="155"/>
    </location>
</feature>
<feature type="domain" description="F-BAR" evidence="7">
    <location>
        <begin position="5"/>
        <end position="258"/>
    </location>
</feature>
<dbReference type="FunFam" id="1.20.1270.60:FF:000060">
    <property type="entry name" value="Actin polymerization protein Bzz1"/>
    <property type="match status" value="1"/>
</dbReference>
<dbReference type="PANTHER" id="PTHR23065">
    <property type="entry name" value="PROLINE-SERINE-THREONINE PHOSPHATASE INTERACTING PROTEIN 1"/>
    <property type="match status" value="1"/>
</dbReference>
<feature type="domain" description="SH3" evidence="6">
    <location>
        <begin position="482"/>
        <end position="539"/>
    </location>
</feature>
<gene>
    <name evidence="8" type="ORF">RB653_009962</name>
</gene>
<dbReference type="GO" id="GO:0043226">
    <property type="term" value="C:organelle"/>
    <property type="evidence" value="ECO:0007669"/>
    <property type="project" value="UniProtKB-ARBA"/>
</dbReference>
<accession>A0AAN7TKT8</accession>
<dbReference type="GO" id="GO:0005886">
    <property type="term" value="C:plasma membrane"/>
    <property type="evidence" value="ECO:0007669"/>
    <property type="project" value="TreeGrafter"/>
</dbReference>
<feature type="region of interest" description="Disordered" evidence="5">
    <location>
        <begin position="126"/>
        <end position="183"/>
    </location>
</feature>
<dbReference type="GO" id="GO:0005737">
    <property type="term" value="C:cytoplasm"/>
    <property type="evidence" value="ECO:0007669"/>
    <property type="project" value="TreeGrafter"/>
</dbReference>
<evidence type="ECO:0000313" key="9">
    <source>
        <dbReference type="Proteomes" id="UP001344447"/>
    </source>
</evidence>
<dbReference type="GO" id="GO:0042330">
    <property type="term" value="P:taxis"/>
    <property type="evidence" value="ECO:0007669"/>
    <property type="project" value="UniProtKB-ARBA"/>
</dbReference>
<organism evidence="8 9">
    <name type="scientific">Dictyostelium firmibasis</name>
    <dbReference type="NCBI Taxonomy" id="79012"/>
    <lineage>
        <taxon>Eukaryota</taxon>
        <taxon>Amoebozoa</taxon>
        <taxon>Evosea</taxon>
        <taxon>Eumycetozoa</taxon>
        <taxon>Dictyostelia</taxon>
        <taxon>Dictyosteliales</taxon>
        <taxon>Dictyosteliaceae</taxon>
        <taxon>Dictyostelium</taxon>
    </lineage>
</organism>
<feature type="region of interest" description="Disordered" evidence="5">
    <location>
        <begin position="298"/>
        <end position="413"/>
    </location>
</feature>
<evidence type="ECO:0000256" key="1">
    <source>
        <dbReference type="ARBA" id="ARBA00022443"/>
    </source>
</evidence>
<dbReference type="InterPro" id="IPR001060">
    <property type="entry name" value="FCH_dom"/>
</dbReference>
<feature type="compositionally biased region" description="Basic and acidic residues" evidence="5">
    <location>
        <begin position="162"/>
        <end position="183"/>
    </location>
</feature>
<protein>
    <recommendedName>
        <fullName evidence="10">SH3 domain-containing protein</fullName>
    </recommendedName>
</protein>
<evidence type="ECO:0000313" key="8">
    <source>
        <dbReference type="EMBL" id="KAK5574709.1"/>
    </source>
</evidence>
<feature type="compositionally biased region" description="Polar residues" evidence="5">
    <location>
        <begin position="315"/>
        <end position="336"/>
    </location>
</feature>
<dbReference type="Proteomes" id="UP001344447">
    <property type="component" value="Unassembled WGS sequence"/>
</dbReference>
<dbReference type="InterPro" id="IPR027267">
    <property type="entry name" value="AH/BAR_dom_sf"/>
</dbReference>
<dbReference type="SUPFAM" id="SSF50044">
    <property type="entry name" value="SH3-domain"/>
    <property type="match status" value="2"/>
</dbReference>
<feature type="compositionally biased region" description="Low complexity" evidence="5">
    <location>
        <begin position="344"/>
        <end position="361"/>
    </location>
</feature>
<dbReference type="PROSITE" id="PS51741">
    <property type="entry name" value="F_BAR"/>
    <property type="match status" value="1"/>
</dbReference>
<dbReference type="InterPro" id="IPR001452">
    <property type="entry name" value="SH3_domain"/>
</dbReference>
<dbReference type="SMART" id="SM00326">
    <property type="entry name" value="SH3"/>
    <property type="match status" value="2"/>
</dbReference>
<feature type="compositionally biased region" description="Pro residues" evidence="5">
    <location>
        <begin position="368"/>
        <end position="380"/>
    </location>
</feature>
<dbReference type="PRINTS" id="PR00452">
    <property type="entry name" value="SH3DOMAIN"/>
</dbReference>
<dbReference type="PANTHER" id="PTHR23065:SF52">
    <property type="entry name" value="SH3 AND F-BAR DOMAIN-CONTAINING PROTEIN DDB_G0271676"/>
    <property type="match status" value="1"/>
</dbReference>
<evidence type="ECO:0000256" key="2">
    <source>
        <dbReference type="ARBA" id="ARBA00023054"/>
    </source>
</evidence>
<proteinExistence type="predicted"/>
<dbReference type="GO" id="GO:0016050">
    <property type="term" value="P:vesicle organization"/>
    <property type="evidence" value="ECO:0007669"/>
    <property type="project" value="UniProtKB-ARBA"/>
</dbReference>
<evidence type="ECO:0000256" key="3">
    <source>
        <dbReference type="PROSITE-ProRule" id="PRU00192"/>
    </source>
</evidence>
<keyword evidence="2 4" id="KW-0175">Coiled coil</keyword>
<evidence type="ECO:0000256" key="4">
    <source>
        <dbReference type="PROSITE-ProRule" id="PRU01077"/>
    </source>
</evidence>
<dbReference type="AlphaFoldDB" id="A0AAN7TKT8"/>
<dbReference type="SUPFAM" id="SSF103657">
    <property type="entry name" value="BAR/IMD domain-like"/>
    <property type="match status" value="1"/>
</dbReference>
<dbReference type="EMBL" id="JAVFKY010000006">
    <property type="protein sequence ID" value="KAK5574709.1"/>
    <property type="molecule type" value="Genomic_DNA"/>
</dbReference>
<feature type="compositionally biased region" description="Low complexity" evidence="5">
    <location>
        <begin position="381"/>
        <end position="413"/>
    </location>
</feature>
<dbReference type="InterPro" id="IPR031160">
    <property type="entry name" value="F_BAR_dom"/>
</dbReference>
<reference evidence="8 9" key="1">
    <citation type="submission" date="2023-11" db="EMBL/GenBank/DDBJ databases">
        <title>Dfirmibasis_genome.</title>
        <authorList>
            <person name="Edelbroek B."/>
            <person name="Kjellin J."/>
            <person name="Jerlstrom-Hultqvist J."/>
            <person name="Soderbom F."/>
        </authorList>
    </citation>
    <scope>NUCLEOTIDE SEQUENCE [LARGE SCALE GENOMIC DNA]</scope>
    <source>
        <strain evidence="8 9">TNS-C-14</strain>
    </source>
</reference>
<dbReference type="Gene3D" id="1.20.1270.60">
    <property type="entry name" value="Arfaptin homology (AH) domain/BAR domain"/>
    <property type="match status" value="1"/>
</dbReference>
<sequence>MSTQRQFSEDLWDKFESVVKKVDNGKIFTQQLSKFLSKQQQIESTYAKSLVKLCKDKSFAPDVEMGTLRDSFQCYREQLELIGALHEEFSNRLEKLVTIGIDGYLEESRKQRKALIANGEKCTKDLKTAESNESKAKQNYEKLKRKQEEANEDLSKQPPGAKEQKARKTLESASKAADKADNEYREGVKCLQQNQQKFYHEEMPRILDDLQRFEVERIDKSKDWLMEVITQNELVPPAVIIHNENIKKGIESIDRERDLQNYILVTMSGAQKPPEAQYEPYQSGGGFAIVNSSSNSNLNISRKSADHTLGGSGGMSPQQQNGASISSPQPQYQNIDHQTPPQPNIIQHQPNNNNNNNIITNVMTTPPQQQPPQPHPPQPQPTQLNNVPQPPISLNKNNDSSANSNNINSNNDNGEIVRALYDYNATEENEISFKANALIKVVLRDESGWWQGMVVGESDRIGVFPSNFISDSSDSSKKRVDVAGRKCKVLYDYRTDCEGELNIKEGEILTIEYEDEGWFFGSNEASVSARFPSNYVQVI</sequence>
<evidence type="ECO:0000256" key="5">
    <source>
        <dbReference type="SAM" id="MobiDB-lite"/>
    </source>
</evidence>
<evidence type="ECO:0000259" key="7">
    <source>
        <dbReference type="PROSITE" id="PS51741"/>
    </source>
</evidence>